<name>A0A1D6JSM0_MAIZE</name>
<evidence type="ECO:0000313" key="3">
    <source>
        <dbReference type="EMBL" id="ONL94901.1"/>
    </source>
</evidence>
<accession>A0A1D6JSM0</accession>
<evidence type="ECO:0000256" key="1">
    <source>
        <dbReference type="SAM" id="MobiDB-lite"/>
    </source>
</evidence>
<gene>
    <name evidence="3" type="ORF">ZEAMMB73_Zm00001d028180</name>
</gene>
<sequence length="112" mass="12442">TQPKAATAASFLLSLSLVLRSLPRFAFHSRRAVRGEERQDVHRELPRREPPRAVRPDGDRVGVPVRHDGAGTRGQGRRLTLGRPPQVRQVQLPDQNRRPQARGDACGVGRTS</sequence>
<evidence type="ECO:0000256" key="2">
    <source>
        <dbReference type="SAM" id="SignalP"/>
    </source>
</evidence>
<feature type="compositionally biased region" description="Basic and acidic residues" evidence="1">
    <location>
        <begin position="33"/>
        <end position="70"/>
    </location>
</feature>
<reference evidence="3" key="1">
    <citation type="submission" date="2015-12" db="EMBL/GenBank/DDBJ databases">
        <title>Update maize B73 reference genome by single molecule sequencing technologies.</title>
        <authorList>
            <consortium name="Maize Genome Sequencing Project"/>
            <person name="Ware D."/>
        </authorList>
    </citation>
    <scope>NUCLEOTIDE SEQUENCE [LARGE SCALE GENOMIC DNA]</scope>
    <source>
        <tissue evidence="3">Seedling</tissue>
    </source>
</reference>
<protein>
    <submittedName>
        <fullName evidence="3">Low phytic acid1</fullName>
    </submittedName>
</protein>
<feature type="chain" id="PRO_5010805778" evidence="2">
    <location>
        <begin position="22"/>
        <end position="112"/>
    </location>
</feature>
<keyword evidence="2" id="KW-0732">Signal</keyword>
<feature type="signal peptide" evidence="2">
    <location>
        <begin position="1"/>
        <end position="21"/>
    </location>
</feature>
<organism evidence="3">
    <name type="scientific">Zea mays</name>
    <name type="common">Maize</name>
    <dbReference type="NCBI Taxonomy" id="4577"/>
    <lineage>
        <taxon>Eukaryota</taxon>
        <taxon>Viridiplantae</taxon>
        <taxon>Streptophyta</taxon>
        <taxon>Embryophyta</taxon>
        <taxon>Tracheophyta</taxon>
        <taxon>Spermatophyta</taxon>
        <taxon>Magnoliopsida</taxon>
        <taxon>Liliopsida</taxon>
        <taxon>Poales</taxon>
        <taxon>Poaceae</taxon>
        <taxon>PACMAD clade</taxon>
        <taxon>Panicoideae</taxon>
        <taxon>Andropogonodae</taxon>
        <taxon>Andropogoneae</taxon>
        <taxon>Tripsacinae</taxon>
        <taxon>Zea</taxon>
    </lineage>
</organism>
<dbReference type="EMBL" id="CM007647">
    <property type="protein sequence ID" value="ONL94901.1"/>
    <property type="molecule type" value="Genomic_DNA"/>
</dbReference>
<proteinExistence type="predicted"/>
<dbReference type="AlphaFoldDB" id="A0A1D6JSM0"/>
<feature type="region of interest" description="Disordered" evidence="1">
    <location>
        <begin position="33"/>
        <end position="112"/>
    </location>
</feature>
<feature type="non-terminal residue" evidence="3">
    <location>
        <position position="1"/>
    </location>
</feature>